<name>A0ACC0AAD9_CATRO</name>
<reference evidence="2" key="1">
    <citation type="journal article" date="2023" name="Nat. Plants">
        <title>Single-cell RNA sequencing provides a high-resolution roadmap for understanding the multicellular compartmentation of specialized metabolism.</title>
        <authorList>
            <person name="Sun S."/>
            <person name="Shen X."/>
            <person name="Li Y."/>
            <person name="Li Y."/>
            <person name="Wang S."/>
            <person name="Li R."/>
            <person name="Zhang H."/>
            <person name="Shen G."/>
            <person name="Guo B."/>
            <person name="Wei J."/>
            <person name="Xu J."/>
            <person name="St-Pierre B."/>
            <person name="Chen S."/>
            <person name="Sun C."/>
        </authorList>
    </citation>
    <scope>NUCLEOTIDE SEQUENCE [LARGE SCALE GENOMIC DNA]</scope>
</reference>
<sequence>MATTLQASLICRPPSLSRFTSSASKRLQLPFSPDLPSNVTFNYNSDGFCSLCRLISHNHNPISLKSQIFRRNGFVIACTLHPDGVNSIPSHKSNLNSDAEKQELGNEFSDEISSGDVSRADPVSEESLKKTENANAGDEVAGEVKSAEEVKRRLPIVVFLLGLFATARQGFEKLMASNWFSWWPFWRQEKRLERLISEADANPKDAAKQSALLAELNKHSPEAVIQRFEQRDHAVDSRGVAEYLRALVATNAIAEYLPDEQSGKPSSLPSLLQELKHRASGNLDEPFLNPGISEKQPLHVVMVDPKVSGRSSRFAQELMSTILFTVAVGLVWLMGAAALQKYIGSLGGIGTSGVGSSSSYAPKELNKEIMPEKNVKTFKDVKGCDDAKQELEEVVEYLKNPAKFTRLGGKLPKGILLTGAPGTGKTLLAKAIAGEAGVPFFYRAGSEFEEMFVGVGARRVRSLFQAAKKKAPCIIFIDEIDAVGSTRKQWEGHTKKTLHQLLVEMDGFEQNEGIIVMAATNLPDILDPALTRPGRFDRHIVVPSPDVRGRQEILDLYLQDKPLANDVDVKAIARGTPGFNGADLANLVNIAAIKAAVEGAEKLTASQLEFAKDRIIMGTERKTMYLSEDSKKLTAYHESGHALVALNTEGAHPIHKATIMPRGSALGMVTQLPSSDETSISKKQLLARLDVCMGGRVAEELIFGQDHITTGASSDLHTATELAQYMVSTCGMSDAIGPVHIKERPGSEMQSRIDAEVVKLLREAYDRVKALLKKHEKALHALANALLEYETLTAEQIKRILLPYAEGLVAETPQQQEEEELVLA</sequence>
<dbReference type="EMBL" id="CM044706">
    <property type="protein sequence ID" value="KAI5657716.1"/>
    <property type="molecule type" value="Genomic_DNA"/>
</dbReference>
<comment type="caution">
    <text evidence="1">The sequence shown here is derived from an EMBL/GenBank/DDBJ whole genome shotgun (WGS) entry which is preliminary data.</text>
</comment>
<proteinExistence type="predicted"/>
<protein>
    <submittedName>
        <fullName evidence="1">Uncharacterized protein</fullName>
    </submittedName>
</protein>
<gene>
    <name evidence="1" type="ORF">M9H77_26509</name>
</gene>
<keyword evidence="2" id="KW-1185">Reference proteome</keyword>
<accession>A0ACC0AAD9</accession>
<evidence type="ECO:0000313" key="1">
    <source>
        <dbReference type="EMBL" id="KAI5657716.1"/>
    </source>
</evidence>
<organism evidence="1 2">
    <name type="scientific">Catharanthus roseus</name>
    <name type="common">Madagascar periwinkle</name>
    <name type="synonym">Vinca rosea</name>
    <dbReference type="NCBI Taxonomy" id="4058"/>
    <lineage>
        <taxon>Eukaryota</taxon>
        <taxon>Viridiplantae</taxon>
        <taxon>Streptophyta</taxon>
        <taxon>Embryophyta</taxon>
        <taxon>Tracheophyta</taxon>
        <taxon>Spermatophyta</taxon>
        <taxon>Magnoliopsida</taxon>
        <taxon>eudicotyledons</taxon>
        <taxon>Gunneridae</taxon>
        <taxon>Pentapetalae</taxon>
        <taxon>asterids</taxon>
        <taxon>lamiids</taxon>
        <taxon>Gentianales</taxon>
        <taxon>Apocynaceae</taxon>
        <taxon>Rauvolfioideae</taxon>
        <taxon>Vinceae</taxon>
        <taxon>Catharanthinae</taxon>
        <taxon>Catharanthus</taxon>
    </lineage>
</organism>
<dbReference type="Proteomes" id="UP001060085">
    <property type="component" value="Linkage Group LG06"/>
</dbReference>
<evidence type="ECO:0000313" key="2">
    <source>
        <dbReference type="Proteomes" id="UP001060085"/>
    </source>
</evidence>